<evidence type="ECO:0000313" key="3">
    <source>
        <dbReference type="EMBL" id="RFU66785.1"/>
    </source>
</evidence>
<dbReference type="GO" id="GO:0035243">
    <property type="term" value="F:protein-arginine omega-N symmetric methyltransferase activity"/>
    <property type="evidence" value="ECO:0007669"/>
    <property type="project" value="TreeGrafter"/>
</dbReference>
<gene>
    <name evidence="3" type="ORF">D0469_16845</name>
</gene>
<accession>A0A372LK25</accession>
<keyword evidence="2 3" id="KW-0808">Transferase</keyword>
<dbReference type="InterPro" id="IPR003788">
    <property type="entry name" value="NDUFAF7"/>
</dbReference>
<dbReference type="PANTHER" id="PTHR12049">
    <property type="entry name" value="PROTEIN ARGININE METHYLTRANSFERASE NDUFAF7, MITOCHONDRIAL"/>
    <property type="match status" value="1"/>
</dbReference>
<dbReference type="RefSeq" id="WP_117327888.1">
    <property type="nucleotide sequence ID" value="NZ_QVTE01000050.1"/>
</dbReference>
<dbReference type="SUPFAM" id="SSF53335">
    <property type="entry name" value="S-adenosyl-L-methionine-dependent methyltransferases"/>
    <property type="match status" value="1"/>
</dbReference>
<evidence type="ECO:0000256" key="1">
    <source>
        <dbReference type="ARBA" id="ARBA00022603"/>
    </source>
</evidence>
<protein>
    <submittedName>
        <fullName evidence="3">SAM-dependent methyltransferase</fullName>
    </submittedName>
</protein>
<dbReference type="Gene3D" id="3.40.50.12710">
    <property type="match status" value="1"/>
</dbReference>
<dbReference type="InterPro" id="IPR029063">
    <property type="entry name" value="SAM-dependent_MTases_sf"/>
</dbReference>
<keyword evidence="4" id="KW-1185">Reference proteome</keyword>
<proteinExistence type="predicted"/>
<reference evidence="3 4" key="1">
    <citation type="submission" date="2018-08" db="EMBL/GenBank/DDBJ databases">
        <title>Bacillus chawlae sp. nov., Bacillus glennii sp. nov., and Bacillus saganii sp. nov. Isolated from the Vehicle Assembly Building at Kennedy Space Center where the Viking Spacecraft were Assembled.</title>
        <authorList>
            <person name="Seuylemezian A."/>
            <person name="Vaishampayan P."/>
        </authorList>
    </citation>
    <scope>NUCLEOTIDE SEQUENCE [LARGE SCALE GENOMIC DNA]</scope>
    <source>
        <strain evidence="3 4">V47-23a</strain>
    </source>
</reference>
<keyword evidence="1 3" id="KW-0489">Methyltransferase</keyword>
<organism evidence="3 4">
    <name type="scientific">Peribacillus saganii</name>
    <dbReference type="NCBI Taxonomy" id="2303992"/>
    <lineage>
        <taxon>Bacteria</taxon>
        <taxon>Bacillati</taxon>
        <taxon>Bacillota</taxon>
        <taxon>Bacilli</taxon>
        <taxon>Bacillales</taxon>
        <taxon>Bacillaceae</taxon>
        <taxon>Peribacillus</taxon>
    </lineage>
</organism>
<dbReference type="InterPro" id="IPR038375">
    <property type="entry name" value="NDUFAF7_sf"/>
</dbReference>
<dbReference type="Pfam" id="PF02636">
    <property type="entry name" value="Methyltransf_28"/>
    <property type="match status" value="1"/>
</dbReference>
<dbReference type="OrthoDB" id="9794208at2"/>
<dbReference type="AlphaFoldDB" id="A0A372LK25"/>
<dbReference type="GO" id="GO:0032259">
    <property type="term" value="P:methylation"/>
    <property type="evidence" value="ECO:0007669"/>
    <property type="project" value="UniProtKB-KW"/>
</dbReference>
<evidence type="ECO:0000256" key="2">
    <source>
        <dbReference type="ARBA" id="ARBA00022679"/>
    </source>
</evidence>
<dbReference type="Proteomes" id="UP000264541">
    <property type="component" value="Unassembled WGS sequence"/>
</dbReference>
<dbReference type="PANTHER" id="PTHR12049:SF7">
    <property type="entry name" value="PROTEIN ARGININE METHYLTRANSFERASE NDUFAF7, MITOCHONDRIAL"/>
    <property type="match status" value="1"/>
</dbReference>
<sequence length="371" mass="42657">MENFIINMLKDKENHCMTYAEYIEAALYTPNKGYYMNDKQKIGKSGDFYTVSNFSDVFGRSLARWFLHLMNAGNLNPSIYEIGGGNGRLAEAVMSHIKRTNPEIYKVLTYHIIETSPYHRELQKEKLKGHSNTLFYTGLEEIGSSGGIFFSNELFDAFPVHVIEKQQGQIFEVMVSYREGELAEVLMPLDNEDITAYLMCQDVKLTEGQRYEVPLQMISYLKEIANKLDRGVLITIDYGYTHEEWQQPIHKHGSLRGYHQHQLINNVLQYPGEMDITTHIHFDALIDYGAAFGLKNKGLIEQNHLLLKTGILNELQDHFDPNPFSETSKRNRAIRSLIIPGGISSYFRTLIQVKKTAVDIFPVEWNVPFTI</sequence>
<evidence type="ECO:0000313" key="4">
    <source>
        <dbReference type="Proteomes" id="UP000264541"/>
    </source>
</evidence>
<name>A0A372LK25_9BACI</name>
<dbReference type="EMBL" id="QVTE01000050">
    <property type="protein sequence ID" value="RFU66785.1"/>
    <property type="molecule type" value="Genomic_DNA"/>
</dbReference>
<comment type="caution">
    <text evidence="3">The sequence shown here is derived from an EMBL/GenBank/DDBJ whole genome shotgun (WGS) entry which is preliminary data.</text>
</comment>